<comment type="caution">
    <text evidence="2">The sequence shown here is derived from an EMBL/GenBank/DDBJ whole genome shotgun (WGS) entry which is preliminary data.</text>
</comment>
<evidence type="ECO:0000313" key="1">
    <source>
        <dbReference type="EMBL" id="GFM92638.1"/>
    </source>
</evidence>
<dbReference type="EMBL" id="BLWA01000006">
    <property type="protein sequence ID" value="GFM92638.1"/>
    <property type="molecule type" value="Genomic_DNA"/>
</dbReference>
<sequence>MNVIDFNDSRKRTERALTATTKTPLLEKVLTITLRTDAPTFLGICSDGLRSNTSIVGGEFFGQQFQGVVLPGGSDFFIENSGEVARLNARFTLRTDLGELINVINEGVLVLDETGQQEIQDGVWPVTAGHYECTCTPRFQVAMGPNDWLEHSAFIGKVEYIYANETLLNIYRIKY</sequence>
<dbReference type="EMBL" id="RBRY01000094">
    <property type="protein sequence ID" value="RMR56461.1"/>
    <property type="molecule type" value="Genomic_DNA"/>
</dbReference>
<dbReference type="OrthoDB" id="5294829at2"/>
<reference evidence="1 4" key="2">
    <citation type="submission" date="2020-05" db="EMBL/GenBank/DDBJ databases">
        <title>Genetic diversity of Pseudomonas cichorii.</title>
        <authorList>
            <person name="Tani S."/>
            <person name="Yagi H."/>
            <person name="Hashimoto S."/>
            <person name="Iiyama K."/>
            <person name="Furuya N."/>
        </authorList>
    </citation>
    <scope>NUCLEOTIDE SEQUENCE [LARGE SCALE GENOMIC DNA]</scope>
    <source>
        <strain evidence="1 4">LMG 2162</strain>
    </source>
</reference>
<organism evidence="2 3">
    <name type="scientific">Pseudomonas cichorii</name>
    <dbReference type="NCBI Taxonomy" id="36746"/>
    <lineage>
        <taxon>Bacteria</taxon>
        <taxon>Pseudomonadati</taxon>
        <taxon>Pseudomonadota</taxon>
        <taxon>Gammaproteobacteria</taxon>
        <taxon>Pseudomonadales</taxon>
        <taxon>Pseudomonadaceae</taxon>
        <taxon>Pseudomonas</taxon>
    </lineage>
</organism>
<dbReference type="RefSeq" id="WP_025260797.1">
    <property type="nucleotide sequence ID" value="NZ_BLWA01000006.1"/>
</dbReference>
<dbReference type="AlphaFoldDB" id="A0A3M4VX97"/>
<dbReference type="InterPro" id="IPR020915">
    <property type="entry name" value="UPF0311"/>
</dbReference>
<keyword evidence="4" id="KW-1185">Reference proteome</keyword>
<dbReference type="PANTHER" id="PTHR37315">
    <property type="entry name" value="UPF0311 PROTEIN BLR7842"/>
    <property type="match status" value="1"/>
</dbReference>
<evidence type="ECO:0000313" key="3">
    <source>
        <dbReference type="Proteomes" id="UP000278332"/>
    </source>
</evidence>
<gene>
    <name evidence="2" type="ORF">ALP84_04195</name>
    <name evidence="1" type="ORF">PSCICP_26100</name>
</gene>
<name>A0A3M4VX97_PSECI</name>
<dbReference type="GeneID" id="93659925"/>
<dbReference type="Proteomes" id="UP000278332">
    <property type="component" value="Unassembled WGS sequence"/>
</dbReference>
<dbReference type="PANTHER" id="PTHR37315:SF1">
    <property type="entry name" value="UPF0311 PROTEIN BLR7842"/>
    <property type="match status" value="1"/>
</dbReference>
<proteinExistence type="predicted"/>
<accession>A0A3M4VX97</accession>
<dbReference type="Pfam" id="PF11578">
    <property type="entry name" value="DUF3237"/>
    <property type="match status" value="1"/>
</dbReference>
<reference evidence="2 3" key="1">
    <citation type="submission" date="2018-08" db="EMBL/GenBank/DDBJ databases">
        <title>Recombination of ecologically and evolutionarily significant loci maintains genetic cohesion in the Pseudomonas syringae species complex.</title>
        <authorList>
            <person name="Dillon M."/>
            <person name="Thakur S."/>
            <person name="Almeida R.N.D."/>
            <person name="Weir B.S."/>
            <person name="Guttman D.S."/>
        </authorList>
    </citation>
    <scope>NUCLEOTIDE SEQUENCE [LARGE SCALE GENOMIC DNA]</scope>
    <source>
        <strain evidence="2 3">ICMP 6917</strain>
    </source>
</reference>
<dbReference type="Gene3D" id="2.40.160.20">
    <property type="match status" value="1"/>
</dbReference>
<protein>
    <submittedName>
        <fullName evidence="2">Uncharacterized protein</fullName>
    </submittedName>
</protein>
<evidence type="ECO:0000313" key="2">
    <source>
        <dbReference type="EMBL" id="RMR56461.1"/>
    </source>
</evidence>
<dbReference type="Proteomes" id="UP000614982">
    <property type="component" value="Unassembled WGS sequence"/>
</dbReference>
<evidence type="ECO:0000313" key="4">
    <source>
        <dbReference type="Proteomes" id="UP000614982"/>
    </source>
</evidence>